<evidence type="ECO:0000313" key="1">
    <source>
        <dbReference type="EMBL" id="KAI4339091.1"/>
    </source>
</evidence>
<keyword evidence="2" id="KW-1185">Reference proteome</keyword>
<evidence type="ECO:0000313" key="2">
    <source>
        <dbReference type="Proteomes" id="UP001057402"/>
    </source>
</evidence>
<name>A0ACB9NW59_9MYRT</name>
<gene>
    <name evidence="1" type="ORF">MLD38_024069</name>
</gene>
<proteinExistence type="predicted"/>
<dbReference type="EMBL" id="CM042886">
    <property type="protein sequence ID" value="KAI4339091.1"/>
    <property type="molecule type" value="Genomic_DNA"/>
</dbReference>
<sequence>MFDWNDEAIANIIWGEAGDSGDHIVPYPNTGEEDGHKKFPNQEPLDNKPAEHKLSGAKLHFQGIRPERSAASKKNGQSSASAVALWPNGNGATSEVAETGVSSLNDEMFSDSVLLSEYFAKDESQFDGDSEPYVNLQGQELSDFGECGWENIDSFHDLDRIFSNDDPLFPSINLGNPDEIWSSSKQNKRGPWQSFDSSSGALETSEVTQFKSKYGRSGQSIDLSYETMDDSVSLTFQQKSELLSIAGDDTDNREHNLEVEVKTRPVSSHLAAENIFTLNEFAHKVYGQESRLKVQKKVQGKAKGKSSQHLNSGYSVLSNTSGFYTHHLSAAIPQVCLPPSHSQLNQDEGPETFNCRLMQQSYSAGKQLDSPGKAPAMTPREKIEKLRRRQQMQAMLAIQSQLQQYGNQVSSKAIAQNNSLDKLKSGHSYEVDNLRTLPSLDVPSSIEQDESSTLSAADDGYSIEKGVLQRLQHMISKLDVPIRISIRDSLFRLATSASQRQKTNYVNSSRLCSSDQHGALVKKEHVNGKREVNATDPETDTNPTDRAVAHLLFHRPLSGNHPETPESSMSAKLNIEQQELSGADQAVDSGRSSKINFDFCSHGFGNPCRQPVDCMCLYIFVSRLNHPVHCGRCNCDVATPGWIQEQEQNFWVLNLLHLSPVYVAPGSFTCLEKKLIAGNWPCLYASTRLFLNWVTSMKVGLSSADMFDWNDEEISNIIWGGAEESSDRIVPYPEGEEEDGHKDLQKQAPSAIMPDENKSSGGKPDLHLTRPECSSASSRNAGVSPSGMHSWPDVASSYGARMDNASLVNEVLNDSSLINKYLSKEIGPQDDELTNFVDYGWENIGSFDDLDQMFSSQEPIFADKTWSACKYTTDSIPKSFYLNANSTFMGSGILSETSENVVEKSKFGKRDEQSHVLSFEKMDNSEVTEGGGGESKQRLVMETKDHSTIPTVVAGNTLVLNEFTDKKSLLKGQRKSKEKTRGKSLPSVQTPSSMDMNLAKHSRNELSLSLCQSFPSSFDQQSQVERPGPNTLAYNHISNSYITPPFLDYASPAEEAQQTPNYGSGECQAILPDYEMNSSDIDSVENPRSSSGKPPIMVSHENLAKLRKRRRQVQAMLAIQRQLQQLGDPVSHDLSVRISAMESPNELPVGCSDEFDYLSAFPSIAVSSSNEQDESSVLSAAANGYLAVETVLHQLHEVVSKLDPTLRISIRDSLLRLAKSAVQRQQTSEASASPDGAEQPQIAVEDESGSKKREVKVTDVETDTNPTDRAVAHLLFHRPMENSTKNPNTPESSISAKLNLEGKVQGGVDLEKS</sequence>
<reference evidence="2" key="1">
    <citation type="journal article" date="2023" name="Front. Plant Sci.">
        <title>Chromosomal-level genome assembly of Melastoma candidum provides insights into trichome evolution.</title>
        <authorList>
            <person name="Zhong Y."/>
            <person name="Wu W."/>
            <person name="Sun C."/>
            <person name="Zou P."/>
            <person name="Liu Y."/>
            <person name="Dai S."/>
            <person name="Zhou R."/>
        </authorList>
    </citation>
    <scope>NUCLEOTIDE SEQUENCE [LARGE SCALE GENOMIC DNA]</scope>
</reference>
<protein>
    <submittedName>
        <fullName evidence="1">Uncharacterized protein</fullName>
    </submittedName>
</protein>
<organism evidence="1 2">
    <name type="scientific">Melastoma candidum</name>
    <dbReference type="NCBI Taxonomy" id="119954"/>
    <lineage>
        <taxon>Eukaryota</taxon>
        <taxon>Viridiplantae</taxon>
        <taxon>Streptophyta</taxon>
        <taxon>Embryophyta</taxon>
        <taxon>Tracheophyta</taxon>
        <taxon>Spermatophyta</taxon>
        <taxon>Magnoliopsida</taxon>
        <taxon>eudicotyledons</taxon>
        <taxon>Gunneridae</taxon>
        <taxon>Pentapetalae</taxon>
        <taxon>rosids</taxon>
        <taxon>malvids</taxon>
        <taxon>Myrtales</taxon>
        <taxon>Melastomataceae</taxon>
        <taxon>Melastomatoideae</taxon>
        <taxon>Melastomateae</taxon>
        <taxon>Melastoma</taxon>
    </lineage>
</organism>
<comment type="caution">
    <text evidence="1">The sequence shown here is derived from an EMBL/GenBank/DDBJ whole genome shotgun (WGS) entry which is preliminary data.</text>
</comment>
<dbReference type="Proteomes" id="UP001057402">
    <property type="component" value="Chromosome 7"/>
</dbReference>
<accession>A0ACB9NW59</accession>